<comment type="similarity">
    <text evidence="1 9 10">Belongs to the peptidase A8 family.</text>
</comment>
<feature type="transmembrane region" description="Helical" evidence="9">
    <location>
        <begin position="42"/>
        <end position="64"/>
    </location>
</feature>
<evidence type="ECO:0000256" key="10">
    <source>
        <dbReference type="RuleBase" id="RU004181"/>
    </source>
</evidence>
<dbReference type="UniPathway" id="UPA00665"/>
<feature type="active site" evidence="9">
    <location>
        <position position="157"/>
    </location>
</feature>
<accession>A0A2P8D3M0</accession>
<dbReference type="GO" id="GO:0004190">
    <property type="term" value="F:aspartic-type endopeptidase activity"/>
    <property type="evidence" value="ECO:0007669"/>
    <property type="project" value="UniProtKB-UniRule"/>
</dbReference>
<dbReference type="PANTHER" id="PTHR33695">
    <property type="entry name" value="LIPOPROTEIN SIGNAL PEPTIDASE"/>
    <property type="match status" value="1"/>
</dbReference>
<feature type="transmembrane region" description="Helical" evidence="9">
    <location>
        <begin position="165"/>
        <end position="186"/>
    </location>
</feature>
<comment type="subcellular location">
    <subcellularLocation>
        <location evidence="9">Cell membrane</location>
        <topology evidence="9">Multi-pass membrane protein</topology>
    </subcellularLocation>
</comment>
<keyword evidence="4 9" id="KW-0812">Transmembrane</keyword>
<protein>
    <recommendedName>
        <fullName evidence="9">Lipoprotein signal peptidase</fullName>
        <ecNumber evidence="9">3.4.23.36</ecNumber>
    </recommendedName>
    <alternativeName>
        <fullName evidence="9">Prolipoprotein signal peptidase</fullName>
    </alternativeName>
    <alternativeName>
        <fullName evidence="9">Signal peptidase II</fullName>
        <shortName evidence="9">SPase II</shortName>
    </alternativeName>
</protein>
<comment type="catalytic activity">
    <reaction evidence="9">
        <text>Release of signal peptides from bacterial membrane prolipoproteins. Hydrolyzes -Xaa-Yaa-Zaa-|-(S,diacylglyceryl)Cys-, in which Xaa is hydrophobic (preferably Leu), and Yaa (Ala or Ser) and Zaa (Gly or Ala) have small, neutral side chains.</text>
        <dbReference type="EC" id="3.4.23.36"/>
    </reaction>
</comment>
<evidence type="ECO:0000256" key="2">
    <source>
        <dbReference type="ARBA" id="ARBA00022475"/>
    </source>
</evidence>
<evidence type="ECO:0000256" key="9">
    <source>
        <dbReference type="HAMAP-Rule" id="MF_00161"/>
    </source>
</evidence>
<dbReference type="Pfam" id="PF01252">
    <property type="entry name" value="Peptidase_A8"/>
    <property type="match status" value="1"/>
</dbReference>
<sequence>MGRTYRCVLWTETLREQHPGADDAPQSTGSTSRPAAPKPRRALLLAAVAAVVVLADLATKTIALSRFSAHEPIAVLGEFLQFTLWFNSGAAFSMGTGMTWVFSLIKLAVIGYIAFLARRLRSTGWAVALGMILGGAAGNVIDRIFRPPYLLNGEVIDWIQLPNWPVFNLADSSIVCAGVLAVLLAFRGINIDGTREGDDADPAEASDGAGGESRQ</sequence>
<gene>
    <name evidence="9" type="primary">lspA</name>
    <name evidence="11" type="ORF">CLV63_11996</name>
</gene>
<dbReference type="EMBL" id="PYGA01000019">
    <property type="protein sequence ID" value="PSK91815.1"/>
    <property type="molecule type" value="Genomic_DNA"/>
</dbReference>
<evidence type="ECO:0000313" key="11">
    <source>
        <dbReference type="EMBL" id="PSK91815.1"/>
    </source>
</evidence>
<organism evidence="11 12">
    <name type="scientific">Murinocardiopsis flavida</name>
    <dbReference type="NCBI Taxonomy" id="645275"/>
    <lineage>
        <taxon>Bacteria</taxon>
        <taxon>Bacillati</taxon>
        <taxon>Actinomycetota</taxon>
        <taxon>Actinomycetes</taxon>
        <taxon>Streptosporangiales</taxon>
        <taxon>Nocardiopsidaceae</taxon>
        <taxon>Murinocardiopsis</taxon>
    </lineage>
</organism>
<dbReference type="NCBIfam" id="TIGR00077">
    <property type="entry name" value="lspA"/>
    <property type="match status" value="1"/>
</dbReference>
<keyword evidence="2 9" id="KW-1003">Cell membrane</keyword>
<keyword evidence="7 9" id="KW-1133">Transmembrane helix</keyword>
<evidence type="ECO:0000256" key="3">
    <source>
        <dbReference type="ARBA" id="ARBA00022670"/>
    </source>
</evidence>
<reference evidence="11 12" key="1">
    <citation type="submission" date="2018-03" db="EMBL/GenBank/DDBJ databases">
        <title>Genomic Encyclopedia of Archaeal and Bacterial Type Strains, Phase II (KMG-II): from individual species to whole genera.</title>
        <authorList>
            <person name="Goeker M."/>
        </authorList>
    </citation>
    <scope>NUCLEOTIDE SEQUENCE [LARGE SCALE GENOMIC DNA]</scope>
    <source>
        <strain evidence="11 12">DSM 45312</strain>
    </source>
</reference>
<dbReference type="GO" id="GO:0005886">
    <property type="term" value="C:plasma membrane"/>
    <property type="evidence" value="ECO:0007669"/>
    <property type="project" value="UniProtKB-SubCell"/>
</dbReference>
<dbReference type="InterPro" id="IPR001872">
    <property type="entry name" value="Peptidase_A8"/>
</dbReference>
<dbReference type="GO" id="GO:0006508">
    <property type="term" value="P:proteolysis"/>
    <property type="evidence" value="ECO:0007669"/>
    <property type="project" value="UniProtKB-KW"/>
</dbReference>
<proteinExistence type="inferred from homology"/>
<evidence type="ECO:0000256" key="8">
    <source>
        <dbReference type="ARBA" id="ARBA00023136"/>
    </source>
</evidence>
<evidence type="ECO:0000256" key="6">
    <source>
        <dbReference type="ARBA" id="ARBA00022801"/>
    </source>
</evidence>
<keyword evidence="6 9" id="KW-0378">Hydrolase</keyword>
<evidence type="ECO:0000313" key="12">
    <source>
        <dbReference type="Proteomes" id="UP000240542"/>
    </source>
</evidence>
<feature type="transmembrane region" description="Helical" evidence="9">
    <location>
        <begin position="124"/>
        <end position="145"/>
    </location>
</feature>
<dbReference type="Proteomes" id="UP000240542">
    <property type="component" value="Unassembled WGS sequence"/>
</dbReference>
<dbReference type="PRINTS" id="PR00781">
    <property type="entry name" value="LIPOSIGPTASE"/>
</dbReference>
<evidence type="ECO:0000256" key="5">
    <source>
        <dbReference type="ARBA" id="ARBA00022750"/>
    </source>
</evidence>
<feature type="active site" evidence="9">
    <location>
        <position position="171"/>
    </location>
</feature>
<name>A0A2P8D3M0_9ACTN</name>
<evidence type="ECO:0000256" key="4">
    <source>
        <dbReference type="ARBA" id="ARBA00022692"/>
    </source>
</evidence>
<keyword evidence="5 9" id="KW-0064">Aspartyl protease</keyword>
<feature type="transmembrane region" description="Helical" evidence="9">
    <location>
        <begin position="84"/>
        <end position="117"/>
    </location>
</feature>
<evidence type="ECO:0000256" key="7">
    <source>
        <dbReference type="ARBA" id="ARBA00022989"/>
    </source>
</evidence>
<dbReference type="AlphaFoldDB" id="A0A2P8D3M0"/>
<dbReference type="EC" id="3.4.23.36" evidence="9"/>
<keyword evidence="3 9" id="KW-0645">Protease</keyword>
<evidence type="ECO:0000256" key="1">
    <source>
        <dbReference type="ARBA" id="ARBA00006139"/>
    </source>
</evidence>
<comment type="pathway">
    <text evidence="9">Protein modification; lipoprotein biosynthesis (signal peptide cleavage).</text>
</comment>
<dbReference type="HAMAP" id="MF_00161">
    <property type="entry name" value="LspA"/>
    <property type="match status" value="1"/>
</dbReference>
<keyword evidence="12" id="KW-1185">Reference proteome</keyword>
<comment type="caution">
    <text evidence="11">The sequence shown here is derived from an EMBL/GenBank/DDBJ whole genome shotgun (WGS) entry which is preliminary data.</text>
</comment>
<keyword evidence="8 9" id="KW-0472">Membrane</keyword>
<comment type="function">
    <text evidence="9">This protein specifically catalyzes the removal of signal peptides from prolipoproteins.</text>
</comment>
<dbReference type="PANTHER" id="PTHR33695:SF1">
    <property type="entry name" value="LIPOPROTEIN SIGNAL PEPTIDASE"/>
    <property type="match status" value="1"/>
</dbReference>